<dbReference type="Pfam" id="PF00432">
    <property type="entry name" value="Prenyltrans"/>
    <property type="match status" value="2"/>
</dbReference>
<dbReference type="PANTHER" id="PTHR11774:SF11">
    <property type="entry name" value="GERANYLGERANYL TRANSFERASE TYPE-2 SUBUNIT BETA"/>
    <property type="match status" value="1"/>
</dbReference>
<evidence type="ECO:0000256" key="5">
    <source>
        <dbReference type="ARBA" id="ARBA00022737"/>
    </source>
</evidence>
<dbReference type="EC" id="2.5.1.60" evidence="8"/>
<dbReference type="InterPro" id="IPR008930">
    <property type="entry name" value="Terpenoid_cyclase/PrenylTrfase"/>
</dbReference>
<gene>
    <name evidence="10" type="ORF">IE077_003336</name>
</gene>
<sequence>MDLSSSSPSTFGVPSPIPSRFLWELHERYILSLDEEKETLMYFLTEQLRIGGIYWGVTALDLMGKLCKENSPRNASSNVTNIQHFVDSTDVPLIAEKVSESAAITPSRENSVKASKCNEEVENYEVMQGAPSLSKNEKIVYSPQSSGHWNIGPSKAELMPRIMMCRHPEGGFGPSVLHDPHIVSTHYVILILAVFDSLHLLDADDVCQWIASLQNTDGSFKGDRWGEVDSRFVYCALSSLTILDRMDLIDVSKATNFILRCRNYDGGFGWVPGGESHAASVFCCVAGLALAEALWHLDKDKLGWWLCERQTPGGGFNGRPEKAPDVCYSWWILSSLAIIDRLDWMDTHALTEFIFASQDRDEGGISDRPEDISDVFHTFFGIAALSLMKAVEGLKPIHPVYALPVETIQHLGLPSILYNYDDVVKDELISCSGN</sequence>
<dbReference type="Proteomes" id="UP000823046">
    <property type="component" value="Unassembled WGS sequence"/>
</dbReference>
<protein>
    <recommendedName>
        <fullName evidence="8">Geranylgeranyl transferase type-2 subunit beta</fullName>
        <ecNumber evidence="8">2.5.1.60</ecNumber>
    </recommendedName>
</protein>
<dbReference type="InterPro" id="IPR001330">
    <property type="entry name" value="Prenyltrans"/>
</dbReference>
<evidence type="ECO:0000256" key="7">
    <source>
        <dbReference type="ARBA" id="ARBA00047658"/>
    </source>
</evidence>
<evidence type="ECO:0000256" key="4">
    <source>
        <dbReference type="ARBA" id="ARBA00022723"/>
    </source>
</evidence>
<evidence type="ECO:0000259" key="9">
    <source>
        <dbReference type="Pfam" id="PF00432"/>
    </source>
</evidence>
<dbReference type="InterPro" id="IPR026873">
    <property type="entry name" value="Ptb1"/>
</dbReference>
<dbReference type="Gene3D" id="1.50.10.20">
    <property type="match status" value="1"/>
</dbReference>
<keyword evidence="11" id="KW-1185">Reference proteome</keyword>
<keyword evidence="3 8" id="KW-0808">Transferase</keyword>
<evidence type="ECO:0000256" key="8">
    <source>
        <dbReference type="RuleBase" id="RU365076"/>
    </source>
</evidence>
<accession>A0ABQ7J8F4</accession>
<organism evidence="10 11">
    <name type="scientific">Cardiosporidium cionae</name>
    <dbReference type="NCBI Taxonomy" id="476202"/>
    <lineage>
        <taxon>Eukaryota</taxon>
        <taxon>Sar</taxon>
        <taxon>Alveolata</taxon>
        <taxon>Apicomplexa</taxon>
        <taxon>Aconoidasida</taxon>
        <taxon>Nephromycida</taxon>
        <taxon>Cardiosporidium</taxon>
    </lineage>
</organism>
<keyword evidence="5" id="KW-0677">Repeat</keyword>
<comment type="function">
    <text evidence="8">Catalyzes the transfer of a geranylgeranyl moiety from geranylgeranyl diphosphate to both cysteines of proteins with the C-terminal sequence -XXCC, -XCXC and -CCXX.</text>
</comment>
<comment type="similarity">
    <text evidence="1 8">Belongs to the protein prenyltransferase subunit beta family.</text>
</comment>
<dbReference type="SUPFAM" id="SSF48239">
    <property type="entry name" value="Terpenoid cyclases/Protein prenyltransferases"/>
    <property type="match status" value="1"/>
</dbReference>
<evidence type="ECO:0000256" key="1">
    <source>
        <dbReference type="ARBA" id="ARBA00010497"/>
    </source>
</evidence>
<reference evidence="10 11" key="1">
    <citation type="journal article" date="2020" name="bioRxiv">
        <title>Metabolic contributions of an alphaproteobacterial endosymbiont in the apicomplexan Cardiosporidium cionae.</title>
        <authorList>
            <person name="Hunter E.S."/>
            <person name="Paight C.J."/>
            <person name="Lane C.E."/>
        </authorList>
    </citation>
    <scope>NUCLEOTIDE SEQUENCE [LARGE SCALE GENOMIC DNA]</scope>
    <source>
        <strain evidence="10">ESH_2018</strain>
    </source>
</reference>
<evidence type="ECO:0000256" key="2">
    <source>
        <dbReference type="ARBA" id="ARBA00022602"/>
    </source>
</evidence>
<comment type="cofactor">
    <cofactor evidence="8">
        <name>Zn(2+)</name>
        <dbReference type="ChEBI" id="CHEBI:29105"/>
    </cofactor>
    <text evidence="8">Binds 1 zinc ion per subunit.</text>
</comment>
<feature type="domain" description="Prenyltransferase alpha-alpha toroid" evidence="9">
    <location>
        <begin position="155"/>
        <end position="402"/>
    </location>
</feature>
<feature type="domain" description="Prenyltransferase alpha-alpha toroid" evidence="9">
    <location>
        <begin position="24"/>
        <end position="78"/>
    </location>
</feature>
<comment type="caution">
    <text evidence="10">The sequence shown here is derived from an EMBL/GenBank/DDBJ whole genome shotgun (WGS) entry which is preliminary data.</text>
</comment>
<dbReference type="CDD" id="cd02894">
    <property type="entry name" value="GGTase-II"/>
    <property type="match status" value="1"/>
</dbReference>
<comment type="catalytic activity">
    <reaction evidence="7 8">
        <text>geranylgeranyl diphosphate + L-cysteinyl-[protein] = S-geranylgeranyl-L-cysteinyl-[protein] + diphosphate</text>
        <dbReference type="Rhea" id="RHEA:21240"/>
        <dbReference type="Rhea" id="RHEA-COMP:10131"/>
        <dbReference type="Rhea" id="RHEA-COMP:11537"/>
        <dbReference type="ChEBI" id="CHEBI:29950"/>
        <dbReference type="ChEBI" id="CHEBI:33019"/>
        <dbReference type="ChEBI" id="CHEBI:57533"/>
        <dbReference type="ChEBI" id="CHEBI:86021"/>
        <dbReference type="EC" id="2.5.1.60"/>
    </reaction>
</comment>
<keyword evidence="2 8" id="KW-0637">Prenyltransferase</keyword>
<evidence type="ECO:0000313" key="11">
    <source>
        <dbReference type="Proteomes" id="UP000823046"/>
    </source>
</evidence>
<name>A0ABQ7J8F4_9APIC</name>
<dbReference type="EMBL" id="JADAQX010000428">
    <property type="protein sequence ID" value="KAF8820283.1"/>
    <property type="molecule type" value="Genomic_DNA"/>
</dbReference>
<evidence type="ECO:0000313" key="10">
    <source>
        <dbReference type="EMBL" id="KAF8820283.1"/>
    </source>
</evidence>
<evidence type="ECO:0000256" key="6">
    <source>
        <dbReference type="ARBA" id="ARBA00022833"/>
    </source>
</evidence>
<keyword evidence="4 8" id="KW-0479">Metal-binding</keyword>
<dbReference type="InterPro" id="IPR045089">
    <property type="entry name" value="PGGT1B-like"/>
</dbReference>
<keyword evidence="6 8" id="KW-0862">Zinc</keyword>
<dbReference type="PANTHER" id="PTHR11774">
    <property type="entry name" value="GERANYLGERANYL TRANSFERASE TYPE BETA SUBUNIT"/>
    <property type="match status" value="1"/>
</dbReference>
<dbReference type="GO" id="GO:0016740">
    <property type="term" value="F:transferase activity"/>
    <property type="evidence" value="ECO:0007669"/>
    <property type="project" value="UniProtKB-KW"/>
</dbReference>
<evidence type="ECO:0000256" key="3">
    <source>
        <dbReference type="ARBA" id="ARBA00022679"/>
    </source>
</evidence>
<proteinExistence type="inferred from homology"/>